<proteinExistence type="predicted"/>
<dbReference type="Proteomes" id="UP000727490">
    <property type="component" value="Unassembled WGS sequence"/>
</dbReference>
<evidence type="ECO:0000259" key="1">
    <source>
        <dbReference type="PROSITE" id="PS51085"/>
    </source>
</evidence>
<dbReference type="RefSeq" id="WP_219287871.1">
    <property type="nucleotide sequence ID" value="NZ_RPHB01000003.1"/>
</dbReference>
<accession>A0A951M9P0</accession>
<dbReference type="PROSITE" id="PS51085">
    <property type="entry name" value="2FE2S_FER_2"/>
    <property type="match status" value="1"/>
</dbReference>
<comment type="caution">
    <text evidence="2">The sequence shown here is derived from an EMBL/GenBank/DDBJ whole genome shotgun (WGS) entry which is preliminary data.</text>
</comment>
<feature type="domain" description="2Fe-2S ferredoxin-type" evidence="1">
    <location>
        <begin position="2"/>
        <end position="99"/>
    </location>
</feature>
<dbReference type="AlphaFoldDB" id="A0A951M9P0"/>
<protein>
    <submittedName>
        <fullName evidence="2">(2Fe-2S)-binding protein</fullName>
    </submittedName>
</protein>
<dbReference type="EMBL" id="RPHB01000003">
    <property type="protein sequence ID" value="MBW3467606.1"/>
    <property type="molecule type" value="Genomic_DNA"/>
</dbReference>
<evidence type="ECO:0000313" key="2">
    <source>
        <dbReference type="EMBL" id="MBW3467606.1"/>
    </source>
</evidence>
<keyword evidence="3" id="KW-1185">Reference proteome</keyword>
<organism evidence="2 3">
    <name type="scientific">Arthrospiribacter ruber</name>
    <dbReference type="NCBI Taxonomy" id="2487934"/>
    <lineage>
        <taxon>Bacteria</taxon>
        <taxon>Pseudomonadati</taxon>
        <taxon>Bacteroidota</taxon>
        <taxon>Cytophagia</taxon>
        <taxon>Cytophagales</taxon>
        <taxon>Cyclobacteriaceae</taxon>
        <taxon>Arthrospiribacter</taxon>
    </lineage>
</organism>
<gene>
    <name evidence="2" type="ORF">EGN73_07230</name>
</gene>
<name>A0A951M9P0_9BACT</name>
<dbReference type="CDD" id="cd00207">
    <property type="entry name" value="fer2"/>
    <property type="match status" value="1"/>
</dbReference>
<dbReference type="Pfam" id="PF00111">
    <property type="entry name" value="Fer2"/>
    <property type="match status" value="1"/>
</dbReference>
<sequence>MPKIIIENLNHLEIISAETDRKVIELIHENYIDWMHACGKKGRCTTCKMIVVSGTDNLSPDSEREEFFRNKGRLNNSERLSCQAKLQKGEIIIRVAEENKFPHMVYSE</sequence>
<evidence type="ECO:0000313" key="3">
    <source>
        <dbReference type="Proteomes" id="UP000727490"/>
    </source>
</evidence>
<dbReference type="GO" id="GO:0051536">
    <property type="term" value="F:iron-sulfur cluster binding"/>
    <property type="evidence" value="ECO:0007669"/>
    <property type="project" value="InterPro"/>
</dbReference>
<dbReference type="InterPro" id="IPR001041">
    <property type="entry name" value="2Fe-2S_ferredoxin-type"/>
</dbReference>
<reference evidence="2 3" key="1">
    <citation type="journal article" date="2020" name="Syst. Appl. Microbiol.">
        <title>Arthrospiribacter ruber gen. nov., sp. nov., a novel bacterium isolated from Arthrospira cultures.</title>
        <authorList>
            <person name="Waleron M."/>
            <person name="Misztak A."/>
            <person name="Waleron M.M."/>
            <person name="Furmaniak M."/>
            <person name="Mrozik A."/>
            <person name="Waleron K."/>
        </authorList>
    </citation>
    <scope>NUCLEOTIDE SEQUENCE [LARGE SCALE GENOMIC DNA]</scope>
    <source>
        <strain evidence="2 3">DPMB0001</strain>
    </source>
</reference>